<dbReference type="Proteomes" id="UP000245449">
    <property type="component" value="Unassembled WGS sequence"/>
</dbReference>
<sequence length="74" mass="8820">MQSEKDINSKILEITMLIQNKYPELSKYLIEMPVTIPIDKNPKINSEYLQKYYDSLDQLLKKYILEHPNTHPLL</sequence>
<dbReference type="RefSeq" id="WP_116725201.1">
    <property type="nucleotide sequence ID" value="NZ_QCZI01000011.1"/>
</dbReference>
<organism evidence="1 2">
    <name type="scientific">Flavobacterium psychrotolerans</name>
    <dbReference type="NCBI Taxonomy" id="2169410"/>
    <lineage>
        <taxon>Bacteria</taxon>
        <taxon>Pseudomonadati</taxon>
        <taxon>Bacteroidota</taxon>
        <taxon>Flavobacteriia</taxon>
        <taxon>Flavobacteriales</taxon>
        <taxon>Flavobacteriaceae</taxon>
        <taxon>Flavobacterium</taxon>
    </lineage>
</organism>
<evidence type="ECO:0000313" key="1">
    <source>
        <dbReference type="EMBL" id="PWA04785.1"/>
    </source>
</evidence>
<gene>
    <name evidence="1" type="ORF">DB895_09880</name>
</gene>
<dbReference type="OrthoDB" id="680581at2"/>
<dbReference type="AlphaFoldDB" id="A0A2U1JIE0"/>
<evidence type="ECO:0000313" key="2">
    <source>
        <dbReference type="Proteomes" id="UP000245449"/>
    </source>
</evidence>
<keyword evidence="2" id="KW-1185">Reference proteome</keyword>
<name>A0A2U1JIE0_9FLAO</name>
<protein>
    <submittedName>
        <fullName evidence="1">Uncharacterized protein</fullName>
    </submittedName>
</protein>
<proteinExistence type="predicted"/>
<dbReference type="EMBL" id="QCZI01000011">
    <property type="protein sequence ID" value="PWA04785.1"/>
    <property type="molecule type" value="Genomic_DNA"/>
</dbReference>
<accession>A0A2U1JIE0</accession>
<reference evidence="1 2" key="1">
    <citation type="submission" date="2018-04" db="EMBL/GenBank/DDBJ databases">
        <title>Flavobacterium sp. nov., isolated from glacier ice.</title>
        <authorList>
            <person name="Liu Q."/>
            <person name="Xin Y.-H."/>
        </authorList>
    </citation>
    <scope>NUCLEOTIDE SEQUENCE [LARGE SCALE GENOMIC DNA]</scope>
    <source>
        <strain evidence="1 2">RB1R5</strain>
    </source>
</reference>
<comment type="caution">
    <text evidence="1">The sequence shown here is derived from an EMBL/GenBank/DDBJ whole genome shotgun (WGS) entry which is preliminary data.</text>
</comment>